<dbReference type="Gene3D" id="2.40.100.10">
    <property type="entry name" value="Cyclophilin-like"/>
    <property type="match status" value="1"/>
</dbReference>
<dbReference type="EC" id="5.2.1.8" evidence="5"/>
<dbReference type="Pfam" id="PF00160">
    <property type="entry name" value="Pro_isomerase"/>
    <property type="match status" value="1"/>
</dbReference>
<dbReference type="PANTHER" id="PTHR45625:SF4">
    <property type="entry name" value="PEPTIDYLPROLYL ISOMERASE DOMAIN AND WD REPEAT-CONTAINING PROTEIN 1"/>
    <property type="match status" value="1"/>
</dbReference>
<organism evidence="7 8">
    <name type="scientific">Pontibacter korlensis</name>
    <dbReference type="NCBI Taxonomy" id="400092"/>
    <lineage>
        <taxon>Bacteria</taxon>
        <taxon>Pseudomonadati</taxon>
        <taxon>Bacteroidota</taxon>
        <taxon>Cytophagia</taxon>
        <taxon>Cytophagales</taxon>
        <taxon>Hymenobacteraceae</taxon>
        <taxon>Pontibacter</taxon>
    </lineage>
</organism>
<evidence type="ECO:0000256" key="4">
    <source>
        <dbReference type="ARBA" id="ARBA00023235"/>
    </source>
</evidence>
<feature type="domain" description="PPIase cyclophilin-type" evidence="6">
    <location>
        <begin position="14"/>
        <end position="131"/>
    </location>
</feature>
<dbReference type="InterPro" id="IPR020892">
    <property type="entry name" value="Cyclophilin-type_PPIase_CS"/>
</dbReference>
<dbReference type="PATRIC" id="fig|400092.3.peg.555"/>
<dbReference type="PROSITE" id="PS00170">
    <property type="entry name" value="CSA_PPIASE_1"/>
    <property type="match status" value="1"/>
</dbReference>
<dbReference type="PIRSF" id="PIRSF001467">
    <property type="entry name" value="Peptidylpro_ismrse"/>
    <property type="match status" value="1"/>
</dbReference>
<evidence type="ECO:0000256" key="3">
    <source>
        <dbReference type="ARBA" id="ARBA00023110"/>
    </source>
</evidence>
<reference evidence="7 8" key="1">
    <citation type="journal article" date="2015" name="Sci. Rep.">
        <title>Unraveling adaptation of Pontibacter korlensis to radiation and infertility in desert through complete genome and comparative transcriptomic analysis.</title>
        <authorList>
            <person name="Dai J."/>
            <person name="Dai W."/>
            <person name="Qiu C."/>
            <person name="Yang Z."/>
            <person name="Zhang Y."/>
            <person name="Zhou M."/>
            <person name="Zhang L."/>
            <person name="Fang C."/>
            <person name="Gao Q."/>
            <person name="Yang Q."/>
            <person name="Li X."/>
            <person name="Wang Z."/>
            <person name="Wang Z."/>
            <person name="Jia Z."/>
            <person name="Chen X."/>
        </authorList>
    </citation>
    <scope>NUCLEOTIDE SEQUENCE [LARGE SCALE GENOMIC DNA]</scope>
    <source>
        <strain evidence="7 8">X14-1T</strain>
    </source>
</reference>
<evidence type="ECO:0000256" key="2">
    <source>
        <dbReference type="ARBA" id="ARBA00007365"/>
    </source>
</evidence>
<keyword evidence="8" id="KW-1185">Reference proteome</keyword>
<comment type="catalytic activity">
    <reaction evidence="5">
        <text>[protein]-peptidylproline (omega=180) = [protein]-peptidylproline (omega=0)</text>
        <dbReference type="Rhea" id="RHEA:16237"/>
        <dbReference type="Rhea" id="RHEA-COMP:10747"/>
        <dbReference type="Rhea" id="RHEA-COMP:10748"/>
        <dbReference type="ChEBI" id="CHEBI:83833"/>
        <dbReference type="ChEBI" id="CHEBI:83834"/>
        <dbReference type="EC" id="5.2.1.8"/>
    </reaction>
</comment>
<dbReference type="InterPro" id="IPR044666">
    <property type="entry name" value="Cyclophilin_A-like"/>
</dbReference>
<dbReference type="InterPro" id="IPR029000">
    <property type="entry name" value="Cyclophilin-like_dom_sf"/>
</dbReference>
<dbReference type="AlphaFoldDB" id="A0A0E3ZJ77"/>
<comment type="function">
    <text evidence="1 5">PPIases accelerate the folding of proteins. It catalyzes the cis-trans isomerization of proline imidic peptide bonds in oligopeptides.</text>
</comment>
<evidence type="ECO:0000256" key="1">
    <source>
        <dbReference type="ARBA" id="ARBA00002388"/>
    </source>
</evidence>
<evidence type="ECO:0000313" key="8">
    <source>
        <dbReference type="Proteomes" id="UP000033109"/>
    </source>
</evidence>
<accession>A0A0E3ZJ77</accession>
<dbReference type="PRINTS" id="PR00153">
    <property type="entry name" value="CSAPPISMRASE"/>
</dbReference>
<dbReference type="CDD" id="cd00317">
    <property type="entry name" value="cyclophilin"/>
    <property type="match status" value="1"/>
</dbReference>
<dbReference type="Proteomes" id="UP000033109">
    <property type="component" value="Chromosome"/>
</dbReference>
<comment type="similarity">
    <text evidence="2 5">Belongs to the cyclophilin-type PPIase family.</text>
</comment>
<sequence>MHTNQQVLLRTEKGSITLQLFVEDAPGSVANFVELTKQGFFNNLYFHRVVPNFVAQGGDKRGDGWGSSDYSIRSEFAPLHYYEGYVGMASAGKDTESNQWFITHSPTPHLDGRYTIFAKVIDGMDVVHRLEVGDKIVDVEVLGLLPTVTSATK</sequence>
<dbReference type="PANTHER" id="PTHR45625">
    <property type="entry name" value="PEPTIDYL-PROLYL CIS-TRANS ISOMERASE-RELATED"/>
    <property type="match status" value="1"/>
</dbReference>
<evidence type="ECO:0000313" key="7">
    <source>
        <dbReference type="EMBL" id="AKD05460.1"/>
    </source>
</evidence>
<evidence type="ECO:0000259" key="6">
    <source>
        <dbReference type="PROSITE" id="PS50072"/>
    </source>
</evidence>
<dbReference type="GO" id="GO:0003755">
    <property type="term" value="F:peptidyl-prolyl cis-trans isomerase activity"/>
    <property type="evidence" value="ECO:0007669"/>
    <property type="project" value="UniProtKB-UniRule"/>
</dbReference>
<dbReference type="PROSITE" id="PS50072">
    <property type="entry name" value="CSA_PPIASE_2"/>
    <property type="match status" value="1"/>
</dbReference>
<dbReference type="GO" id="GO:0006457">
    <property type="term" value="P:protein folding"/>
    <property type="evidence" value="ECO:0007669"/>
    <property type="project" value="InterPro"/>
</dbReference>
<dbReference type="InterPro" id="IPR002130">
    <property type="entry name" value="Cyclophilin-type_PPIase_dom"/>
</dbReference>
<keyword evidence="4 5" id="KW-0413">Isomerase</keyword>
<dbReference type="HOGENOM" id="CLU_012062_16_4_10"/>
<dbReference type="SUPFAM" id="SSF50891">
    <property type="entry name" value="Cyclophilin-like"/>
    <property type="match status" value="1"/>
</dbReference>
<gene>
    <name evidence="7" type="ORF">PKOR_02440</name>
</gene>
<keyword evidence="3 5" id="KW-0697">Rotamase</keyword>
<evidence type="ECO:0000256" key="5">
    <source>
        <dbReference type="RuleBase" id="RU363019"/>
    </source>
</evidence>
<dbReference type="KEGG" id="pko:PKOR_02440"/>
<protein>
    <recommendedName>
        <fullName evidence="5">Peptidyl-prolyl cis-trans isomerase</fullName>
        <shortName evidence="5">PPIase</shortName>
        <ecNumber evidence="5">5.2.1.8</ecNumber>
    </recommendedName>
</protein>
<proteinExistence type="inferred from homology"/>
<name>A0A0E3ZJ77_9BACT</name>
<dbReference type="EMBL" id="CP009621">
    <property type="protein sequence ID" value="AKD05460.1"/>
    <property type="molecule type" value="Genomic_DNA"/>
</dbReference>
<dbReference type="STRING" id="400092.PKOR_02440"/>
<dbReference type="InterPro" id="IPR024936">
    <property type="entry name" value="Cyclophilin-type_PPIase"/>
</dbReference>